<dbReference type="AlphaFoldDB" id="A0A645FJ25"/>
<organism evidence="1">
    <name type="scientific">bioreactor metagenome</name>
    <dbReference type="NCBI Taxonomy" id="1076179"/>
    <lineage>
        <taxon>unclassified sequences</taxon>
        <taxon>metagenomes</taxon>
        <taxon>ecological metagenomes</taxon>
    </lineage>
</organism>
<dbReference type="SUPFAM" id="SSF53335">
    <property type="entry name" value="S-adenosyl-L-methionine-dependent methyltransferases"/>
    <property type="match status" value="1"/>
</dbReference>
<dbReference type="EC" id="2.1.1.217" evidence="1"/>
<name>A0A645FJ25_9ZZZZ</name>
<keyword evidence="1" id="KW-0808">Transferase</keyword>
<dbReference type="Gene3D" id="3.40.50.150">
    <property type="entry name" value="Vaccinia Virus protein VP39"/>
    <property type="match status" value="1"/>
</dbReference>
<proteinExistence type="predicted"/>
<reference evidence="1" key="1">
    <citation type="submission" date="2019-08" db="EMBL/GenBank/DDBJ databases">
        <authorList>
            <person name="Kucharzyk K."/>
            <person name="Murdoch R.W."/>
            <person name="Higgins S."/>
            <person name="Loffler F."/>
        </authorList>
    </citation>
    <scope>NUCLEOTIDE SEQUENCE</scope>
</reference>
<keyword evidence="1" id="KW-0489">Methyltransferase</keyword>
<dbReference type="EMBL" id="VSSQ01061032">
    <property type="protein sequence ID" value="MPN14401.1"/>
    <property type="molecule type" value="Genomic_DNA"/>
</dbReference>
<evidence type="ECO:0000313" key="1">
    <source>
        <dbReference type="EMBL" id="MPN14401.1"/>
    </source>
</evidence>
<dbReference type="PANTHER" id="PTHR38451:SF1">
    <property type="entry name" value="TRNA (ADENINE(22)-N(1))-METHYLTRANSFERASE"/>
    <property type="match status" value="1"/>
</dbReference>
<dbReference type="InterPro" id="IPR029063">
    <property type="entry name" value="SAM-dependent_MTases_sf"/>
</dbReference>
<dbReference type="GO" id="GO:0032259">
    <property type="term" value="P:methylation"/>
    <property type="evidence" value="ECO:0007669"/>
    <property type="project" value="UniProtKB-KW"/>
</dbReference>
<accession>A0A645FJ25</accession>
<dbReference type="PANTHER" id="PTHR38451">
    <property type="entry name" value="TRNA (ADENINE(22)-N(1))-METHYLTRANSFERASE"/>
    <property type="match status" value="1"/>
</dbReference>
<gene>
    <name evidence="1" type="primary">trmK_9</name>
    <name evidence="1" type="ORF">SDC9_161728</name>
</gene>
<protein>
    <submittedName>
        <fullName evidence="1">tRNA (Adenine(22)-N(1))-methyltransferase</fullName>
        <ecNumber evidence="1">2.1.1.217</ecNumber>
    </submittedName>
</protein>
<comment type="caution">
    <text evidence="1">The sequence shown here is derived from an EMBL/GenBank/DDBJ whole genome shotgun (WGS) entry which is preliminary data.</text>
</comment>
<sequence>MAADIGADHGRLACYLLSNNICDRMIVSDISADSLSKSRRLLKLHGLDCRAKMVVADGLDAINEPVDAVVIAGMGGRTIAAILRNYHKIGDARLIVSAHTEMHLLRQKLYEYGFCFESETVVRANGRFYTVLLSRRGRAEYSLRQLYTGIALRGECVTEYLQWRYDVEAARRDDMSQVHLKWLKEEIERENGNKSNNI</sequence>
<dbReference type="GO" id="GO:0160105">
    <property type="term" value="F:tRNA (adenine(22)-N1)-methyltransferase activity"/>
    <property type="evidence" value="ECO:0007669"/>
    <property type="project" value="UniProtKB-EC"/>
</dbReference>
<dbReference type="Pfam" id="PF12847">
    <property type="entry name" value="Methyltransf_18"/>
    <property type="match status" value="1"/>
</dbReference>